<accession>A0ABP3J3Y3</accession>
<organism evidence="3 4">
    <name type="scientific">Lentibacillus halophilus</name>
    <dbReference type="NCBI Taxonomy" id="295065"/>
    <lineage>
        <taxon>Bacteria</taxon>
        <taxon>Bacillati</taxon>
        <taxon>Bacillota</taxon>
        <taxon>Bacilli</taxon>
        <taxon>Bacillales</taxon>
        <taxon>Bacillaceae</taxon>
        <taxon>Lentibacillus</taxon>
    </lineage>
</organism>
<name>A0ABP3J3Y3_9BACI</name>
<dbReference type="InterPro" id="IPR011234">
    <property type="entry name" value="Fumarylacetoacetase-like_C"/>
</dbReference>
<evidence type="ECO:0000313" key="3">
    <source>
        <dbReference type="EMBL" id="GAA0440385.1"/>
    </source>
</evidence>
<evidence type="ECO:0000313" key="4">
    <source>
        <dbReference type="Proteomes" id="UP001501459"/>
    </source>
</evidence>
<reference evidence="4" key="1">
    <citation type="journal article" date="2019" name="Int. J. Syst. Evol. Microbiol.">
        <title>The Global Catalogue of Microorganisms (GCM) 10K type strain sequencing project: providing services to taxonomists for standard genome sequencing and annotation.</title>
        <authorList>
            <consortium name="The Broad Institute Genomics Platform"/>
            <consortium name="The Broad Institute Genome Sequencing Center for Infectious Disease"/>
            <person name="Wu L."/>
            <person name="Ma J."/>
        </authorList>
    </citation>
    <scope>NUCLEOTIDE SEQUENCE [LARGE SCALE GENOMIC DNA]</scope>
    <source>
        <strain evidence="4">JCM 12149</strain>
    </source>
</reference>
<evidence type="ECO:0000256" key="1">
    <source>
        <dbReference type="ARBA" id="ARBA00022723"/>
    </source>
</evidence>
<sequence length="252" mass="28337">MKHARVVYKGTMYHAFEKNGSVQLNDGRLVNEHDVEWLPPLTPRTVFTLGLNYEDHAKELSFNSSPREPLVFLKGPNTFTGHFGQAYRPEDVTFMHYECELAVVIGGTARNIDKKDAYQYVAGYTVANDYVIRDYLENYYRPNLCAKNRDSLTPLGPWFVDAEDIEDPMHLPLRTYINGELKQEGNTCDMILGVPELIEYLSSFMTLNTGDIILTGTPKGSVDTNVGDEVVTEVEGVGRLVSTIIGDEAFVK</sequence>
<protein>
    <submittedName>
        <fullName evidence="3">Fumarylacetoacetate hydrolase family protein</fullName>
    </submittedName>
</protein>
<dbReference type="NCBIfam" id="TIGR02303">
    <property type="entry name" value="HpaG-C-term"/>
    <property type="match status" value="1"/>
</dbReference>
<proteinExistence type="predicted"/>
<keyword evidence="1" id="KW-0479">Metal-binding</keyword>
<keyword evidence="3" id="KW-0378">Hydrolase</keyword>
<dbReference type="RefSeq" id="WP_343752390.1">
    <property type="nucleotide sequence ID" value="NZ_BAAADM010000041.1"/>
</dbReference>
<gene>
    <name evidence="3" type="ORF">GCM10008983_16760</name>
</gene>
<dbReference type="Pfam" id="PF01557">
    <property type="entry name" value="FAA_hydrolase"/>
    <property type="match status" value="1"/>
</dbReference>
<dbReference type="EMBL" id="BAAADM010000041">
    <property type="protein sequence ID" value="GAA0440385.1"/>
    <property type="molecule type" value="Genomic_DNA"/>
</dbReference>
<dbReference type="PANTHER" id="PTHR11820:SF114">
    <property type="entry name" value="4-HYDROXYPHENYLACETATE CATABOLISM PROTEIN"/>
    <property type="match status" value="1"/>
</dbReference>
<feature type="domain" description="Fumarylacetoacetase-like C-terminal" evidence="2">
    <location>
        <begin position="45"/>
        <end position="244"/>
    </location>
</feature>
<dbReference type="SUPFAM" id="SSF56529">
    <property type="entry name" value="FAH"/>
    <property type="match status" value="1"/>
</dbReference>
<dbReference type="InterPro" id="IPR012684">
    <property type="entry name" value="HPA_isomer/decarb_C"/>
</dbReference>
<dbReference type="InterPro" id="IPR036663">
    <property type="entry name" value="Fumarylacetoacetase_C_sf"/>
</dbReference>
<evidence type="ECO:0000259" key="2">
    <source>
        <dbReference type="Pfam" id="PF01557"/>
    </source>
</evidence>
<dbReference type="Proteomes" id="UP001501459">
    <property type="component" value="Unassembled WGS sequence"/>
</dbReference>
<dbReference type="PANTHER" id="PTHR11820">
    <property type="entry name" value="ACYLPYRUVASE"/>
    <property type="match status" value="1"/>
</dbReference>
<dbReference type="Gene3D" id="3.90.850.10">
    <property type="entry name" value="Fumarylacetoacetase-like, C-terminal domain"/>
    <property type="match status" value="1"/>
</dbReference>
<dbReference type="GO" id="GO:0016787">
    <property type="term" value="F:hydrolase activity"/>
    <property type="evidence" value="ECO:0007669"/>
    <property type="project" value="UniProtKB-KW"/>
</dbReference>
<keyword evidence="4" id="KW-1185">Reference proteome</keyword>
<comment type="caution">
    <text evidence="3">The sequence shown here is derived from an EMBL/GenBank/DDBJ whole genome shotgun (WGS) entry which is preliminary data.</text>
</comment>